<reference evidence="7" key="1">
    <citation type="journal article" date="2019" name="Int. J. Syst. Evol. Microbiol.">
        <title>The Global Catalogue of Microorganisms (GCM) 10K type strain sequencing project: providing services to taxonomists for standard genome sequencing and annotation.</title>
        <authorList>
            <consortium name="The Broad Institute Genomics Platform"/>
            <consortium name="The Broad Institute Genome Sequencing Center for Infectious Disease"/>
            <person name="Wu L."/>
            <person name="Ma J."/>
        </authorList>
    </citation>
    <scope>NUCLEOTIDE SEQUENCE [LARGE SCALE GENOMIC DNA]</scope>
    <source>
        <strain evidence="7">CCUG 52537</strain>
    </source>
</reference>
<dbReference type="PANTHER" id="PTHR30514:SF18">
    <property type="entry name" value="RPIR-FAMILY TRANSCRIPTIONAL REGULATOR"/>
    <property type="match status" value="1"/>
</dbReference>
<dbReference type="InterPro" id="IPR009057">
    <property type="entry name" value="Homeodomain-like_sf"/>
</dbReference>
<evidence type="ECO:0000259" key="4">
    <source>
        <dbReference type="PROSITE" id="PS51071"/>
    </source>
</evidence>
<comment type="caution">
    <text evidence="6">The sequence shown here is derived from an EMBL/GenBank/DDBJ whole genome shotgun (WGS) entry which is preliminary data.</text>
</comment>
<dbReference type="PROSITE" id="PS51071">
    <property type="entry name" value="HTH_RPIR"/>
    <property type="match status" value="1"/>
</dbReference>
<dbReference type="SUPFAM" id="SSF53697">
    <property type="entry name" value="SIS domain"/>
    <property type="match status" value="1"/>
</dbReference>
<keyword evidence="3" id="KW-0804">Transcription</keyword>
<gene>
    <name evidence="6" type="ORF">ACFQ00_03220</name>
</gene>
<dbReference type="EMBL" id="JBHTIK010000002">
    <property type="protein sequence ID" value="MFD0847322.1"/>
    <property type="molecule type" value="Genomic_DNA"/>
</dbReference>
<keyword evidence="1" id="KW-0805">Transcription regulation</keyword>
<dbReference type="InterPro" id="IPR047640">
    <property type="entry name" value="RpiR-like"/>
</dbReference>
<evidence type="ECO:0000259" key="5">
    <source>
        <dbReference type="PROSITE" id="PS51464"/>
    </source>
</evidence>
<proteinExistence type="predicted"/>
<dbReference type="Pfam" id="PF01418">
    <property type="entry name" value="HTH_6"/>
    <property type="match status" value="1"/>
</dbReference>
<dbReference type="InterPro" id="IPR000281">
    <property type="entry name" value="HTH_RpiR"/>
</dbReference>
<dbReference type="PROSITE" id="PS51464">
    <property type="entry name" value="SIS"/>
    <property type="match status" value="1"/>
</dbReference>
<dbReference type="Proteomes" id="UP001597124">
    <property type="component" value="Unassembled WGS sequence"/>
</dbReference>
<dbReference type="InterPro" id="IPR035472">
    <property type="entry name" value="RpiR-like_SIS"/>
</dbReference>
<name>A0ABW3C182_SPHXN</name>
<feature type="domain" description="SIS" evidence="5">
    <location>
        <begin position="122"/>
        <end position="264"/>
    </location>
</feature>
<feature type="domain" description="HTH rpiR-type" evidence="4">
    <location>
        <begin position="1"/>
        <end position="77"/>
    </location>
</feature>
<protein>
    <submittedName>
        <fullName evidence="6">MurR/RpiR family transcriptional regulator</fullName>
    </submittedName>
</protein>
<dbReference type="CDD" id="cd05013">
    <property type="entry name" value="SIS_RpiR"/>
    <property type="match status" value="1"/>
</dbReference>
<dbReference type="Pfam" id="PF01380">
    <property type="entry name" value="SIS"/>
    <property type="match status" value="1"/>
</dbReference>
<organism evidence="6 7">
    <name type="scientific">Sphingosinicella xenopeptidilytica</name>
    <dbReference type="NCBI Taxonomy" id="364098"/>
    <lineage>
        <taxon>Bacteria</taxon>
        <taxon>Pseudomonadati</taxon>
        <taxon>Pseudomonadota</taxon>
        <taxon>Alphaproteobacteria</taxon>
        <taxon>Sphingomonadales</taxon>
        <taxon>Sphingosinicellaceae</taxon>
        <taxon>Sphingosinicella</taxon>
    </lineage>
</organism>
<accession>A0ABW3C182</accession>
<dbReference type="InterPro" id="IPR046348">
    <property type="entry name" value="SIS_dom_sf"/>
</dbReference>
<dbReference type="InterPro" id="IPR036388">
    <property type="entry name" value="WH-like_DNA-bd_sf"/>
</dbReference>
<keyword evidence="7" id="KW-1185">Reference proteome</keyword>
<dbReference type="Gene3D" id="3.40.50.10490">
    <property type="entry name" value="Glucose-6-phosphate isomerase like protein, domain 1"/>
    <property type="match status" value="1"/>
</dbReference>
<keyword evidence="2" id="KW-0238">DNA-binding</keyword>
<dbReference type="PANTHER" id="PTHR30514">
    <property type="entry name" value="GLUCOKINASE"/>
    <property type="match status" value="1"/>
</dbReference>
<dbReference type="PROSITE" id="PS00356">
    <property type="entry name" value="HTH_LACI_1"/>
    <property type="match status" value="1"/>
</dbReference>
<dbReference type="RefSeq" id="WP_381486131.1">
    <property type="nucleotide sequence ID" value="NZ_JBHTIK010000002.1"/>
</dbReference>
<evidence type="ECO:0000313" key="7">
    <source>
        <dbReference type="Proteomes" id="UP001597124"/>
    </source>
</evidence>
<evidence type="ECO:0000256" key="1">
    <source>
        <dbReference type="ARBA" id="ARBA00023015"/>
    </source>
</evidence>
<evidence type="ECO:0000313" key="6">
    <source>
        <dbReference type="EMBL" id="MFD0847322.1"/>
    </source>
</evidence>
<dbReference type="SUPFAM" id="SSF46689">
    <property type="entry name" value="Homeodomain-like"/>
    <property type="match status" value="1"/>
</dbReference>
<dbReference type="Gene3D" id="1.10.10.10">
    <property type="entry name" value="Winged helix-like DNA-binding domain superfamily/Winged helix DNA-binding domain"/>
    <property type="match status" value="1"/>
</dbReference>
<sequence>MTIKDTLIRGSDSLTKADKLIVQELLANYPTSGLSTVSDLAARSGVSDPSVVRFVRRLGFDSYPAFQKALLAEVDERMNSPLSMFSKVKQPAKDSFGRYLEGCADLLRRTRELNPASEYERVVEALADPDFRISVLGGRYSRYLAGYLAQHLGMLRADTRTIEPIGEEEPYVLEAFGRRDLVIIFDYRRYQADVIRTAERVRERGSRIILFTDPWRSPIARLADASLLAPVESLSPFDSTLAGMAQIEAIVAGLTAKLGHVAEARMQTLEALAVKLRPAKEHNVED</sequence>
<dbReference type="InterPro" id="IPR001347">
    <property type="entry name" value="SIS_dom"/>
</dbReference>
<evidence type="ECO:0000256" key="3">
    <source>
        <dbReference type="ARBA" id="ARBA00023163"/>
    </source>
</evidence>
<evidence type="ECO:0000256" key="2">
    <source>
        <dbReference type="ARBA" id="ARBA00023125"/>
    </source>
</evidence>